<dbReference type="Proteomes" id="UP000501926">
    <property type="component" value="Chromosome"/>
</dbReference>
<dbReference type="EMBL" id="CP049055">
    <property type="protein sequence ID" value="QII13359.1"/>
    <property type="molecule type" value="Genomic_DNA"/>
</dbReference>
<keyword evidence="1 2" id="KW-0808">Transferase</keyword>
<evidence type="ECO:0000313" key="6">
    <source>
        <dbReference type="Proteomes" id="UP000501926"/>
    </source>
</evidence>
<protein>
    <submittedName>
        <fullName evidence="3">Putative flavonol sulfotransferase</fullName>
        <ecNumber evidence="2 3">2.8.2.-</ecNumber>
    </submittedName>
    <submittedName>
        <fullName evidence="2">Similar to flavonol sulfotransferase</fullName>
    </submittedName>
</protein>
<reference evidence="5" key="4">
    <citation type="submission" date="2017-10" db="EMBL/GenBank/DDBJ databases">
        <authorList>
            <person name="Frank J."/>
        </authorList>
    </citation>
    <scope>NUCLEOTIDE SEQUENCE [LARGE SCALE GENOMIC DNA]</scope>
</reference>
<dbReference type="Proteomes" id="UP000221734">
    <property type="component" value="Chromosome Kuenenia_stuttgartiensis_MBR1"/>
</dbReference>
<dbReference type="KEGG" id="kst:KSMBR1_3139"/>
<dbReference type="InterPro" id="IPR027417">
    <property type="entry name" value="P-loop_NTPase"/>
</dbReference>
<proteinExistence type="predicted"/>
<dbReference type="EMBL" id="CT573074">
    <property type="protein sequence ID" value="CAJ70868.1"/>
    <property type="molecule type" value="Genomic_DNA"/>
</dbReference>
<accession>Q1PUF6</accession>
<dbReference type="SUPFAM" id="SSF52540">
    <property type="entry name" value="P-loop containing nucleoside triphosphate hydrolases"/>
    <property type="match status" value="1"/>
</dbReference>
<dbReference type="PANTHER" id="PTHR12788:SF10">
    <property type="entry name" value="PROTEIN-TYROSINE SULFOTRANSFERASE"/>
    <property type="match status" value="1"/>
</dbReference>
<dbReference type="RefSeq" id="WP_099326164.1">
    <property type="nucleotide sequence ID" value="NZ_CP049055.1"/>
</dbReference>
<reference evidence="4" key="3">
    <citation type="submission" date="2017-10" db="EMBL/GenBank/DDBJ databases">
        <authorList>
            <person name="Banno H."/>
            <person name="Chua N.-H."/>
        </authorList>
    </citation>
    <scope>NUCLEOTIDE SEQUENCE [LARGE SCALE GENOMIC DNA]</scope>
    <source>
        <strain evidence="4">Kuenenia_mbr1_ru-nijmegen</strain>
    </source>
</reference>
<reference evidence="3 6" key="5">
    <citation type="submission" date="2020-02" db="EMBL/GenBank/DDBJ databases">
        <title>Newly sequenced genome of strain CSTR1 showed variability in Candidatus Kuenenia stuttgartiensis genomes.</title>
        <authorList>
            <person name="Ding C."/>
            <person name="Adrian L."/>
        </authorList>
    </citation>
    <scope>NUCLEOTIDE SEQUENCE [LARGE SCALE GENOMIC DNA]</scope>
    <source>
        <strain evidence="3 6">CSTR1</strain>
    </source>
</reference>
<evidence type="ECO:0000313" key="3">
    <source>
        <dbReference type="EMBL" id="QII13359.1"/>
    </source>
</evidence>
<dbReference type="AlphaFoldDB" id="Q1PUF6"/>
<gene>
    <name evidence="3" type="ORF">KsCSTR_39800</name>
    <name evidence="4" type="ORF">KSMBR1_3139</name>
    <name evidence="2" type="ORF">kustb0123</name>
</gene>
<evidence type="ECO:0000313" key="2">
    <source>
        <dbReference type="EMBL" id="CAJ70868.1"/>
    </source>
</evidence>
<dbReference type="OrthoDB" id="9785185at2"/>
<keyword evidence="5" id="KW-1185">Reference proteome</keyword>
<evidence type="ECO:0000313" key="5">
    <source>
        <dbReference type="Proteomes" id="UP000221734"/>
    </source>
</evidence>
<dbReference type="EMBL" id="LT934425">
    <property type="protein sequence ID" value="SOH05616.1"/>
    <property type="molecule type" value="Genomic_DNA"/>
</dbReference>
<evidence type="ECO:0000256" key="1">
    <source>
        <dbReference type="ARBA" id="ARBA00022679"/>
    </source>
</evidence>
<organism evidence="2">
    <name type="scientific">Kuenenia stuttgartiensis</name>
    <dbReference type="NCBI Taxonomy" id="174633"/>
    <lineage>
        <taxon>Bacteria</taxon>
        <taxon>Pseudomonadati</taxon>
        <taxon>Planctomycetota</taxon>
        <taxon>Candidatus Brocadiia</taxon>
        <taxon>Candidatus Brocadiales</taxon>
        <taxon>Candidatus Brocadiaceae</taxon>
        <taxon>Candidatus Kuenenia</taxon>
    </lineage>
</organism>
<evidence type="ECO:0000313" key="4">
    <source>
        <dbReference type="EMBL" id="SOH05616.1"/>
    </source>
</evidence>
<sequence>MNKTALQPVIIMGMHRSGTTMLASLLEQLGLFIGAKKQENDESLFFFKLNDWLLRQANATWDNPHNFTFINAVFKERVLHVLKQHLKGMRRFEYLGFGKFLRYGDIRHIDFPWGWKDPRNTFTIDIWKDIFPHPKLLHIYRNPLDVANSARKREIEIQNNFKHNWKCFFKERLVLGKAFYQDSVRLQNIYEGIQLWRVYVQKALSLEEEWNGNILHVRYETFLDNPADTLGKIVRFIGLTADAPLINAVSKNVLSGNKFTFIKDSALLEIYRHIKEEDIMKKLGYDTITEK</sequence>
<reference evidence="2" key="1">
    <citation type="journal article" date="2006" name="Nature">
        <title>Deciphering the evolution and metabolism of an anammox bacterium from a community genome.</title>
        <authorList>
            <person name="Strous M."/>
            <person name="Pelletier E."/>
            <person name="Mangenot S."/>
            <person name="Rattei T."/>
            <person name="Lehner A."/>
            <person name="Taylor M.W."/>
            <person name="Horn M."/>
            <person name="Daims H."/>
            <person name="Bartol-Mavel D."/>
            <person name="Wincker P."/>
            <person name="Barbe V."/>
            <person name="Fonknechten N."/>
            <person name="Vallenet D."/>
            <person name="Segurens B."/>
            <person name="Schenowitz-Truong C."/>
            <person name="Medigue C."/>
            <person name="Collingro A."/>
            <person name="Snel B."/>
            <person name="Dutilh B.E."/>
            <person name="OpDenCamp H.J.M."/>
            <person name="vanDerDrift C."/>
            <person name="Cirpus I."/>
            <person name="vanDePas-Schoonen K.T."/>
            <person name="Harhangi H.R."/>
            <person name="vanNiftrik L."/>
            <person name="Schmid M."/>
            <person name="Keltjens J."/>
            <person name="vanDeVossenberg J."/>
            <person name="Kartal B."/>
            <person name="Meier H."/>
            <person name="Frishman D."/>
            <person name="Huynen M.A."/>
            <person name="Mewes H."/>
            <person name="Weissenbach J."/>
            <person name="Jetten M.S.M."/>
            <person name="Wagner M."/>
            <person name="LePaslier D."/>
        </authorList>
    </citation>
    <scope>NUCLEOTIDE SEQUENCE</scope>
</reference>
<name>Q1PUF6_KUEST</name>
<dbReference type="Gene3D" id="3.40.50.300">
    <property type="entry name" value="P-loop containing nucleotide triphosphate hydrolases"/>
    <property type="match status" value="1"/>
</dbReference>
<dbReference type="GO" id="GO:0008476">
    <property type="term" value="F:protein-tyrosine sulfotransferase activity"/>
    <property type="evidence" value="ECO:0007669"/>
    <property type="project" value="InterPro"/>
</dbReference>
<dbReference type="InterPro" id="IPR026634">
    <property type="entry name" value="TPST-like"/>
</dbReference>
<dbReference type="PANTHER" id="PTHR12788">
    <property type="entry name" value="PROTEIN-TYROSINE SULFOTRANSFERASE 2"/>
    <property type="match status" value="1"/>
</dbReference>
<reference evidence="2" key="2">
    <citation type="submission" date="2006-01" db="EMBL/GenBank/DDBJ databases">
        <authorList>
            <person name="Genoscope"/>
        </authorList>
    </citation>
    <scope>NUCLEOTIDE SEQUENCE</scope>
</reference>
<dbReference type="EC" id="2.8.2.-" evidence="2 3"/>
<dbReference type="Pfam" id="PF13469">
    <property type="entry name" value="Sulfotransfer_3"/>
    <property type="match status" value="1"/>
</dbReference>